<dbReference type="Proteomes" id="UP001597560">
    <property type="component" value="Unassembled WGS sequence"/>
</dbReference>
<gene>
    <name evidence="2" type="ORF">ACFS6J_26995</name>
</gene>
<organism evidence="2 3">
    <name type="scientific">Olivibacter jilunii</name>
    <dbReference type="NCBI Taxonomy" id="985016"/>
    <lineage>
        <taxon>Bacteria</taxon>
        <taxon>Pseudomonadati</taxon>
        <taxon>Bacteroidota</taxon>
        <taxon>Sphingobacteriia</taxon>
        <taxon>Sphingobacteriales</taxon>
        <taxon>Sphingobacteriaceae</taxon>
        <taxon>Olivibacter</taxon>
    </lineage>
</organism>
<dbReference type="CDD" id="cd00130">
    <property type="entry name" value="PAS"/>
    <property type="match status" value="1"/>
</dbReference>
<dbReference type="InterPro" id="IPR000014">
    <property type="entry name" value="PAS"/>
</dbReference>
<evidence type="ECO:0000313" key="2">
    <source>
        <dbReference type="EMBL" id="MFD2965475.1"/>
    </source>
</evidence>
<dbReference type="Gene3D" id="3.30.450.20">
    <property type="entry name" value="PAS domain"/>
    <property type="match status" value="1"/>
</dbReference>
<comment type="caution">
    <text evidence="2">The sequence shown here is derived from an EMBL/GenBank/DDBJ whole genome shotgun (WGS) entry which is preliminary data.</text>
</comment>
<proteinExistence type="predicted"/>
<evidence type="ECO:0000259" key="1">
    <source>
        <dbReference type="Pfam" id="PF13188"/>
    </source>
</evidence>
<dbReference type="InterPro" id="IPR035965">
    <property type="entry name" value="PAS-like_dom_sf"/>
</dbReference>
<dbReference type="RefSeq" id="WP_377613432.1">
    <property type="nucleotide sequence ID" value="NZ_JBHUPA010000037.1"/>
</dbReference>
<accession>A0ABW6B7I3</accession>
<keyword evidence="3" id="KW-1185">Reference proteome</keyword>
<name>A0ABW6B7I3_9SPHI</name>
<dbReference type="Pfam" id="PF13188">
    <property type="entry name" value="PAS_8"/>
    <property type="match status" value="1"/>
</dbReference>
<sequence length="116" mass="13131">MDKLSSSCNSGKEQAVPKHLLVDHAPVAMYTCDPSGRITFYNRAAAELWGREPEINQDLWCGSWKAYYPDGSTMSPDECPMAKVLRQQMTIMQAEVTIERPEYLAYTAPHWPLHGI</sequence>
<reference evidence="3" key="1">
    <citation type="journal article" date="2019" name="Int. J. Syst. Evol. Microbiol.">
        <title>The Global Catalogue of Microorganisms (GCM) 10K type strain sequencing project: providing services to taxonomists for standard genome sequencing and annotation.</title>
        <authorList>
            <consortium name="The Broad Institute Genomics Platform"/>
            <consortium name="The Broad Institute Genome Sequencing Center for Infectious Disease"/>
            <person name="Wu L."/>
            <person name="Ma J."/>
        </authorList>
    </citation>
    <scope>NUCLEOTIDE SEQUENCE [LARGE SCALE GENOMIC DNA]</scope>
    <source>
        <strain evidence="3">KCTC 23098</strain>
    </source>
</reference>
<protein>
    <submittedName>
        <fullName evidence="2">PAS domain-containing protein</fullName>
    </submittedName>
</protein>
<dbReference type="SUPFAM" id="SSF55785">
    <property type="entry name" value="PYP-like sensor domain (PAS domain)"/>
    <property type="match status" value="1"/>
</dbReference>
<dbReference type="EMBL" id="JBHUPA010000037">
    <property type="protein sequence ID" value="MFD2965475.1"/>
    <property type="molecule type" value="Genomic_DNA"/>
</dbReference>
<evidence type="ECO:0000313" key="3">
    <source>
        <dbReference type="Proteomes" id="UP001597560"/>
    </source>
</evidence>
<feature type="domain" description="PAS" evidence="1">
    <location>
        <begin position="21"/>
        <end position="59"/>
    </location>
</feature>